<feature type="compositionally biased region" description="Basic and acidic residues" evidence="1">
    <location>
        <begin position="77"/>
        <end position="89"/>
    </location>
</feature>
<sequence>MSVSSATTSRLKSAAELGQQVWLDNLSRDMLDSGELARLIADDGIQGLASNPTVFFNALRSASWQAAMQQARAAPVDGHRPPECHDQDSRHRRTSLV</sequence>
<organism evidence="2 3">
    <name type="scientific">Massilia cavernae</name>
    <dbReference type="NCBI Taxonomy" id="2320864"/>
    <lineage>
        <taxon>Bacteria</taxon>
        <taxon>Pseudomonadati</taxon>
        <taxon>Pseudomonadota</taxon>
        <taxon>Betaproteobacteria</taxon>
        <taxon>Burkholderiales</taxon>
        <taxon>Oxalobacteraceae</taxon>
        <taxon>Telluria group</taxon>
        <taxon>Massilia</taxon>
    </lineage>
</organism>
<dbReference type="Proteomes" id="UP000284006">
    <property type="component" value="Unassembled WGS sequence"/>
</dbReference>
<dbReference type="Gene3D" id="3.20.20.70">
    <property type="entry name" value="Aldolase class I"/>
    <property type="match status" value="1"/>
</dbReference>
<evidence type="ECO:0000313" key="2">
    <source>
        <dbReference type="EMBL" id="RJG27838.1"/>
    </source>
</evidence>
<gene>
    <name evidence="2" type="ORF">D3872_00315</name>
</gene>
<feature type="region of interest" description="Disordered" evidence="1">
    <location>
        <begin position="70"/>
        <end position="97"/>
    </location>
</feature>
<dbReference type="AlphaFoldDB" id="A0A418Y8K7"/>
<dbReference type="SUPFAM" id="SSF51569">
    <property type="entry name" value="Aldolase"/>
    <property type="match status" value="1"/>
</dbReference>
<reference evidence="2 3" key="1">
    <citation type="submission" date="2018-09" db="EMBL/GenBank/DDBJ databases">
        <authorList>
            <person name="Zhu H."/>
        </authorList>
    </citation>
    <scope>NUCLEOTIDE SEQUENCE [LARGE SCALE GENOMIC DNA]</scope>
    <source>
        <strain evidence="2 3">K1S02-61</strain>
    </source>
</reference>
<protein>
    <recommendedName>
        <fullName evidence="4">Transaldolase</fullName>
    </recommendedName>
</protein>
<proteinExistence type="predicted"/>
<evidence type="ECO:0000313" key="3">
    <source>
        <dbReference type="Proteomes" id="UP000284006"/>
    </source>
</evidence>
<dbReference type="InterPro" id="IPR013785">
    <property type="entry name" value="Aldolase_TIM"/>
</dbReference>
<evidence type="ECO:0000256" key="1">
    <source>
        <dbReference type="SAM" id="MobiDB-lite"/>
    </source>
</evidence>
<accession>A0A418Y8K7</accession>
<name>A0A418Y8K7_9BURK</name>
<evidence type="ECO:0008006" key="4">
    <source>
        <dbReference type="Google" id="ProtNLM"/>
    </source>
</evidence>
<dbReference type="EMBL" id="QYUP01000005">
    <property type="protein sequence ID" value="RJG27838.1"/>
    <property type="molecule type" value="Genomic_DNA"/>
</dbReference>
<keyword evidence="3" id="KW-1185">Reference proteome</keyword>
<comment type="caution">
    <text evidence="2">The sequence shown here is derived from an EMBL/GenBank/DDBJ whole genome shotgun (WGS) entry which is preliminary data.</text>
</comment>